<keyword evidence="3" id="KW-1185">Reference proteome</keyword>
<evidence type="ECO:0000313" key="2">
    <source>
        <dbReference type="EMBL" id="EPC05910.1"/>
    </source>
</evidence>
<dbReference type="Proteomes" id="UP000006034">
    <property type="component" value="Unassembled WGS sequence"/>
</dbReference>
<reference evidence="2 3" key="2">
    <citation type="submission" date="2013-04" db="EMBL/GenBank/DDBJ databases">
        <title>The Genome Sequence of Bilophila wadsworthia 3_1_6.</title>
        <authorList>
            <consortium name="The Broad Institute Genomics Platform"/>
            <person name="Earl A."/>
            <person name="Ward D."/>
            <person name="Feldgarden M."/>
            <person name="Gevers D."/>
            <person name="Sibley C."/>
            <person name="Strauss J."/>
            <person name="Allen-Vercoe E."/>
            <person name="Walker B."/>
            <person name="Young S."/>
            <person name="Zeng Q."/>
            <person name="Gargeya S."/>
            <person name="Fitzgerald M."/>
            <person name="Haas B."/>
            <person name="Abouelleil A."/>
            <person name="Allen A.W."/>
            <person name="Alvarado L."/>
            <person name="Arachchi H.M."/>
            <person name="Berlin A.M."/>
            <person name="Chapman S.B."/>
            <person name="Gainer-Dewar J."/>
            <person name="Goldberg J."/>
            <person name="Griggs A."/>
            <person name="Gujja S."/>
            <person name="Hansen M."/>
            <person name="Howarth C."/>
            <person name="Imamovic A."/>
            <person name="Ireland A."/>
            <person name="Larimer J."/>
            <person name="McCowan C."/>
            <person name="Murphy C."/>
            <person name="Pearson M."/>
            <person name="Poon T.W."/>
            <person name="Priest M."/>
            <person name="Roberts A."/>
            <person name="Saif S."/>
            <person name="Shea T."/>
            <person name="Sisk P."/>
            <person name="Sykes S."/>
            <person name="Wortman J."/>
            <person name="Nusbaum C."/>
            <person name="Birren B."/>
        </authorList>
    </citation>
    <scope>NUCLEOTIDE SEQUENCE [LARGE SCALE GENOMIC DNA]</scope>
    <source>
        <strain evidence="2 3">3_1_6</strain>
    </source>
</reference>
<evidence type="ECO:0000256" key="1">
    <source>
        <dbReference type="SAM" id="MobiDB-lite"/>
    </source>
</evidence>
<dbReference type="HOGENOM" id="CLU_3096141_0_0_7"/>
<feature type="region of interest" description="Disordered" evidence="1">
    <location>
        <begin position="1"/>
        <end position="29"/>
    </location>
</feature>
<name>S2KT74_BILW3</name>
<sequence>MGSIGEGKGKLSRESFPFPSPNPTPSSSKIFVRVNGVAGGLYGWPLAFVSR</sequence>
<organism evidence="2 3">
    <name type="scientific">Bilophila wadsworthia (strain 3_1_6)</name>
    <dbReference type="NCBI Taxonomy" id="563192"/>
    <lineage>
        <taxon>Bacteria</taxon>
        <taxon>Pseudomonadati</taxon>
        <taxon>Thermodesulfobacteriota</taxon>
        <taxon>Desulfovibrionia</taxon>
        <taxon>Desulfovibrionales</taxon>
        <taxon>Desulfovibrionaceae</taxon>
        <taxon>Bilophila</taxon>
    </lineage>
</organism>
<gene>
    <name evidence="2" type="ORF">HMPREF0179_05193</name>
</gene>
<reference evidence="2 3" key="1">
    <citation type="submission" date="2010-10" db="EMBL/GenBank/DDBJ databases">
        <authorList>
            <consortium name="The Broad Institute Genome Sequencing Platform"/>
            <person name="Ward D."/>
            <person name="Earl A."/>
            <person name="Feldgarden M."/>
            <person name="Young S.K."/>
            <person name="Gargeya S."/>
            <person name="Zeng Q."/>
            <person name="Alvarado L."/>
            <person name="Berlin A."/>
            <person name="Bochicchio J."/>
            <person name="Chapman S.B."/>
            <person name="Chen Z."/>
            <person name="Freedman E."/>
            <person name="Gellesch M."/>
            <person name="Goldberg J."/>
            <person name="Griggs A."/>
            <person name="Gujja S."/>
            <person name="Heilman E."/>
            <person name="Heiman D."/>
            <person name="Howarth C."/>
            <person name="Mehta T."/>
            <person name="Neiman D."/>
            <person name="Pearson M."/>
            <person name="Roberts A."/>
            <person name="Saif S."/>
            <person name="Shea T."/>
            <person name="Shenoy N."/>
            <person name="Sisk P."/>
            <person name="Stolte C."/>
            <person name="Sykes S."/>
            <person name="White J."/>
            <person name="Yandava C."/>
            <person name="Allen-Vercoe E."/>
            <person name="Sibley C."/>
            <person name="Ambrose C.E."/>
            <person name="Strauss J."/>
            <person name="Daigneault M."/>
            <person name="Haas B."/>
            <person name="Nusbaum C."/>
            <person name="Birren B."/>
        </authorList>
    </citation>
    <scope>NUCLEOTIDE SEQUENCE [LARGE SCALE GENOMIC DNA]</scope>
    <source>
        <strain evidence="2 3">3_1_6</strain>
    </source>
</reference>
<dbReference type="STRING" id="563192.HMPREF0179_05193"/>
<accession>S2KT74</accession>
<dbReference type="EMBL" id="ADCP02000001">
    <property type="protein sequence ID" value="EPC05910.1"/>
    <property type="molecule type" value="Genomic_DNA"/>
</dbReference>
<comment type="caution">
    <text evidence="2">The sequence shown here is derived from an EMBL/GenBank/DDBJ whole genome shotgun (WGS) entry which is preliminary data.</text>
</comment>
<protein>
    <submittedName>
        <fullName evidence="2">Uncharacterized protein</fullName>
    </submittedName>
</protein>
<dbReference type="AlphaFoldDB" id="S2KT74"/>
<evidence type="ECO:0000313" key="3">
    <source>
        <dbReference type="Proteomes" id="UP000006034"/>
    </source>
</evidence>
<proteinExistence type="predicted"/>